<comment type="subunit">
    <text evidence="3">Homotrimer.</text>
</comment>
<dbReference type="NCBIfam" id="NF005499">
    <property type="entry name" value="PRK07114.1"/>
    <property type="match status" value="1"/>
</dbReference>
<evidence type="ECO:0000256" key="5">
    <source>
        <dbReference type="ARBA" id="ARBA00023277"/>
    </source>
</evidence>
<keyword evidence="4" id="KW-0456">Lyase</keyword>
<evidence type="ECO:0000256" key="4">
    <source>
        <dbReference type="ARBA" id="ARBA00023239"/>
    </source>
</evidence>
<dbReference type="CDD" id="cd00452">
    <property type="entry name" value="KDPG_aldolase"/>
    <property type="match status" value="1"/>
</dbReference>
<organism evidence="7 8">
    <name type="scientific">Candidatus Brevifilum fermentans</name>
    <dbReference type="NCBI Taxonomy" id="1986204"/>
    <lineage>
        <taxon>Bacteria</taxon>
        <taxon>Bacillati</taxon>
        <taxon>Chloroflexota</taxon>
        <taxon>Anaerolineae</taxon>
        <taxon>Anaerolineales</taxon>
        <taxon>Anaerolineaceae</taxon>
        <taxon>Candidatus Brevifilum</taxon>
    </lineage>
</organism>
<accession>A0A1Y6K0K1</accession>
<evidence type="ECO:0000259" key="6">
    <source>
        <dbReference type="PROSITE" id="PS51819"/>
    </source>
</evidence>
<evidence type="ECO:0000256" key="2">
    <source>
        <dbReference type="ARBA" id="ARBA00006906"/>
    </source>
</evidence>
<dbReference type="PROSITE" id="PS51819">
    <property type="entry name" value="VOC"/>
    <property type="match status" value="1"/>
</dbReference>
<dbReference type="KEGG" id="abat:CFX1CAM_0105"/>
<feature type="domain" description="VOC" evidence="6">
    <location>
        <begin position="229"/>
        <end position="338"/>
    </location>
</feature>
<dbReference type="SUPFAM" id="SSF54593">
    <property type="entry name" value="Glyoxalase/Bleomycin resistance protein/Dihydroxybiphenyl dioxygenase"/>
    <property type="match status" value="1"/>
</dbReference>
<evidence type="ECO:0000256" key="1">
    <source>
        <dbReference type="ARBA" id="ARBA00004761"/>
    </source>
</evidence>
<dbReference type="CDD" id="cd06587">
    <property type="entry name" value="VOC"/>
    <property type="match status" value="1"/>
</dbReference>
<dbReference type="InterPro" id="IPR037523">
    <property type="entry name" value="VOC_core"/>
</dbReference>
<dbReference type="Gene3D" id="3.20.20.70">
    <property type="entry name" value="Aldolase class I"/>
    <property type="match status" value="1"/>
</dbReference>
<name>A0A1Y6K0K1_9CHLR</name>
<dbReference type="OrthoDB" id="9802667at2"/>
<dbReference type="InterPro" id="IPR013785">
    <property type="entry name" value="Aldolase_TIM"/>
</dbReference>
<reference evidence="8" key="1">
    <citation type="submission" date="2017-05" db="EMBL/GenBank/DDBJ databases">
        <authorList>
            <person name="Kirkegaard R."/>
            <person name="Mcilroy J S."/>
        </authorList>
    </citation>
    <scope>NUCLEOTIDE SEQUENCE [LARGE SCALE GENOMIC DNA]</scope>
</reference>
<dbReference type="PANTHER" id="PTHR30246:SF1">
    <property type="entry name" value="2-DEHYDRO-3-DEOXY-6-PHOSPHOGALACTONATE ALDOLASE-RELATED"/>
    <property type="match status" value="1"/>
</dbReference>
<dbReference type="GO" id="GO:0016829">
    <property type="term" value="F:lyase activity"/>
    <property type="evidence" value="ECO:0007669"/>
    <property type="project" value="UniProtKB-KW"/>
</dbReference>
<dbReference type="AlphaFoldDB" id="A0A1Y6K0K1"/>
<dbReference type="Gene3D" id="3.10.180.10">
    <property type="entry name" value="2,3-Dihydroxybiphenyl 1,2-Dioxygenase, domain 1"/>
    <property type="match status" value="1"/>
</dbReference>
<evidence type="ECO:0000313" key="7">
    <source>
        <dbReference type="EMBL" id="SMX53171.1"/>
    </source>
</evidence>
<dbReference type="InterPro" id="IPR029068">
    <property type="entry name" value="Glyas_Bleomycin-R_OHBP_Dase"/>
</dbReference>
<gene>
    <name evidence="7" type="ORF">CFX1CAM_0105</name>
</gene>
<dbReference type="InterPro" id="IPR000887">
    <property type="entry name" value="Aldlse_KDPG_KHG"/>
</dbReference>
<dbReference type="NCBIfam" id="TIGR01182">
    <property type="entry name" value="eda"/>
    <property type="match status" value="1"/>
</dbReference>
<dbReference type="PANTHER" id="PTHR30246">
    <property type="entry name" value="2-KETO-3-DEOXY-6-PHOSPHOGLUCONATE ALDOLASE"/>
    <property type="match status" value="1"/>
</dbReference>
<sequence length="339" mass="37469">MPKQLRMDTLNKIIDTGLVPVFYNPDVDTSMQIIQACFEGGAKVVEFTNRGERAYSVFSTVAERLKANSPQITLGVGSIIDPYSASLFINAGADFIVGPTFNPEIARICNRLKVPYCPGCGTASEISAAEEAGVEIVKLFPGDLVGGPDFVKAVLGPMPWVRFMPTGGVDATAKSIKNWFNAGVTAVGIGSNLIRKDWVKQKEFNNIAELTANILTWIRQARAQSNYLGFEHLCLYPPDSQTADAMSQWYQDVFNLRISEEKTAYFLEGKQGSRLEISRVEYNLAAHIAINVANFEEAYQDLINKGFQLEEPLISPAVKIAFLQETDPAGHRVHIVWRK</sequence>
<dbReference type="Proteomes" id="UP000195514">
    <property type="component" value="Chromosome I"/>
</dbReference>
<evidence type="ECO:0000256" key="3">
    <source>
        <dbReference type="ARBA" id="ARBA00011233"/>
    </source>
</evidence>
<dbReference type="SUPFAM" id="SSF51569">
    <property type="entry name" value="Aldolase"/>
    <property type="match status" value="1"/>
</dbReference>
<keyword evidence="5" id="KW-0119">Carbohydrate metabolism</keyword>
<dbReference type="Pfam" id="PF01081">
    <property type="entry name" value="Aldolase"/>
    <property type="match status" value="1"/>
</dbReference>
<proteinExistence type="inferred from homology"/>
<comment type="similarity">
    <text evidence="2">Belongs to the KHG/KDPG aldolase family.</text>
</comment>
<dbReference type="EMBL" id="LT859958">
    <property type="protein sequence ID" value="SMX53171.1"/>
    <property type="molecule type" value="Genomic_DNA"/>
</dbReference>
<evidence type="ECO:0000313" key="8">
    <source>
        <dbReference type="Proteomes" id="UP000195514"/>
    </source>
</evidence>
<dbReference type="Pfam" id="PF00903">
    <property type="entry name" value="Glyoxalase"/>
    <property type="match status" value="1"/>
</dbReference>
<dbReference type="InterPro" id="IPR004360">
    <property type="entry name" value="Glyas_Fos-R_dOase_dom"/>
</dbReference>
<dbReference type="RefSeq" id="WP_087861128.1">
    <property type="nucleotide sequence ID" value="NZ_LT859958.1"/>
</dbReference>
<comment type="pathway">
    <text evidence="1">Carbohydrate acid metabolism.</text>
</comment>
<keyword evidence="8" id="KW-1185">Reference proteome</keyword>
<protein>
    <submittedName>
        <fullName evidence="7">4-Hydroxy-2-oxoglutarate aldolase / 2-dehydro-3-deoxyphosphogluconate aldolase (Modular protein)</fullName>
    </submittedName>
</protein>